<name>A0A9X2DN42_9BACI</name>
<evidence type="ECO:0000256" key="5">
    <source>
        <dbReference type="ARBA" id="ARBA00022741"/>
    </source>
</evidence>
<evidence type="ECO:0000313" key="10">
    <source>
        <dbReference type="EMBL" id="MCM3713934.1"/>
    </source>
</evidence>
<dbReference type="SMART" id="SM00387">
    <property type="entry name" value="HATPase_c"/>
    <property type="match status" value="1"/>
</dbReference>
<dbReference type="PRINTS" id="PR00344">
    <property type="entry name" value="BCTRLSENSOR"/>
</dbReference>
<dbReference type="InterPro" id="IPR036890">
    <property type="entry name" value="HATPase_C_sf"/>
</dbReference>
<dbReference type="InterPro" id="IPR005467">
    <property type="entry name" value="His_kinase_dom"/>
</dbReference>
<keyword evidence="5" id="KW-0547">Nucleotide-binding</keyword>
<dbReference type="EC" id="2.7.13.3" evidence="2"/>
<dbReference type="InterPro" id="IPR003594">
    <property type="entry name" value="HATPase_dom"/>
</dbReference>
<feature type="domain" description="Histidine kinase" evidence="9">
    <location>
        <begin position="319"/>
        <end position="538"/>
    </location>
</feature>
<dbReference type="InterPro" id="IPR036097">
    <property type="entry name" value="HisK_dim/P_sf"/>
</dbReference>
<dbReference type="Gene3D" id="3.30.565.10">
    <property type="entry name" value="Histidine kinase-like ATPase, C-terminal domain"/>
    <property type="match status" value="1"/>
</dbReference>
<dbReference type="SMART" id="SM00065">
    <property type="entry name" value="GAF"/>
    <property type="match status" value="1"/>
</dbReference>
<dbReference type="Pfam" id="PF01590">
    <property type="entry name" value="GAF"/>
    <property type="match status" value="1"/>
</dbReference>
<proteinExistence type="predicted"/>
<protein>
    <recommendedName>
        <fullName evidence="2">histidine kinase</fullName>
        <ecNumber evidence="2">2.7.13.3</ecNumber>
    </recommendedName>
</protein>
<dbReference type="InterPro" id="IPR029016">
    <property type="entry name" value="GAF-like_dom_sf"/>
</dbReference>
<evidence type="ECO:0000256" key="7">
    <source>
        <dbReference type="ARBA" id="ARBA00022840"/>
    </source>
</evidence>
<dbReference type="Gene3D" id="3.30.450.40">
    <property type="match status" value="1"/>
</dbReference>
<accession>A0A9X2DN42</accession>
<reference evidence="10" key="1">
    <citation type="submission" date="2022-05" db="EMBL/GenBank/DDBJ databases">
        <title>Comparative Genomics of Spacecraft Associated Microbes.</title>
        <authorList>
            <person name="Tran M.T."/>
            <person name="Wright A."/>
            <person name="Seuylemezian A."/>
            <person name="Eisen J."/>
            <person name="Coil D."/>
        </authorList>
    </citation>
    <scope>NUCLEOTIDE SEQUENCE</scope>
    <source>
        <strain evidence="10">214.1.1</strain>
    </source>
</reference>
<dbReference type="RefSeq" id="WP_251222735.1">
    <property type="nucleotide sequence ID" value="NZ_JAMBOL010000004.1"/>
</dbReference>
<evidence type="ECO:0000256" key="4">
    <source>
        <dbReference type="ARBA" id="ARBA00022679"/>
    </source>
</evidence>
<keyword evidence="3" id="KW-0597">Phosphoprotein</keyword>
<dbReference type="CDD" id="cd00082">
    <property type="entry name" value="HisKA"/>
    <property type="match status" value="1"/>
</dbReference>
<dbReference type="EMBL" id="JAMBOL010000004">
    <property type="protein sequence ID" value="MCM3713934.1"/>
    <property type="molecule type" value="Genomic_DNA"/>
</dbReference>
<keyword evidence="7" id="KW-0067">ATP-binding</keyword>
<evidence type="ECO:0000256" key="1">
    <source>
        <dbReference type="ARBA" id="ARBA00000085"/>
    </source>
</evidence>
<comment type="catalytic activity">
    <reaction evidence="1">
        <text>ATP + protein L-histidine = ADP + protein N-phospho-L-histidine.</text>
        <dbReference type="EC" id="2.7.13.3"/>
    </reaction>
</comment>
<sequence length="542" mass="61271">MMMPPTTLSPLHSEHVYMIVDHNWQITDLSPSETRFSSTALKKATIGDSFWDTLPPAFSEQLQKKLWTVAQRKQPFHFVEKLEDEKSLLHVEMSFCINHTIILLKDKTCEIEIEEALDAHIKELTVLTETSHDLILQEKPQQLFDTLFAHLSRYLDLDVYFNYRYSESGKELHLMNYTGISADIAARLHSLQLGEAICGKVAADKQKRIAEHIITNDDPSTKLIRSLGIKAYVCHPLISNNRLLGTLSFGSKRRSTFTESELLLIDKVCRQVAAMMERLFFIIELKEKNNELVSSNELLLQAKQEAEKAHKAKTDFLSMMSHELRTPLNSILGFSQILLLDKKQELTEHQVTSLTKIVHASRHLLTLINQILELVRIEAGKPAMTLEKISAHEAVTSCIKLLAPFAESKYILIHHYATAKQVPAIKADKIRFNQVILNLLSNAIKYNYEEGQVSISYSVQSDHLTITIADTGFGLSQEDQAQMFKAFYRSPAHASHVEGSGIGLTLVQQLLTEMGGSISFQTADGIGSKFSVKIPLYRPEKE</sequence>
<dbReference type="SUPFAM" id="SSF47384">
    <property type="entry name" value="Homodimeric domain of signal transducing histidine kinase"/>
    <property type="match status" value="1"/>
</dbReference>
<evidence type="ECO:0000256" key="3">
    <source>
        <dbReference type="ARBA" id="ARBA00022553"/>
    </source>
</evidence>
<keyword evidence="11" id="KW-1185">Reference proteome</keyword>
<keyword evidence="4" id="KW-0808">Transferase</keyword>
<dbReference type="PANTHER" id="PTHR43711">
    <property type="entry name" value="TWO-COMPONENT HISTIDINE KINASE"/>
    <property type="match status" value="1"/>
</dbReference>
<dbReference type="Pfam" id="PF02518">
    <property type="entry name" value="HATPase_c"/>
    <property type="match status" value="1"/>
</dbReference>
<dbReference type="Gene3D" id="1.10.287.130">
    <property type="match status" value="1"/>
</dbReference>
<dbReference type="Pfam" id="PF00512">
    <property type="entry name" value="HisKA"/>
    <property type="match status" value="1"/>
</dbReference>
<dbReference type="Proteomes" id="UP001139179">
    <property type="component" value="Unassembled WGS sequence"/>
</dbReference>
<dbReference type="GO" id="GO:0005524">
    <property type="term" value="F:ATP binding"/>
    <property type="evidence" value="ECO:0007669"/>
    <property type="project" value="UniProtKB-KW"/>
</dbReference>
<dbReference type="InterPro" id="IPR003661">
    <property type="entry name" value="HisK_dim/P_dom"/>
</dbReference>
<comment type="caution">
    <text evidence="10">The sequence shown here is derived from an EMBL/GenBank/DDBJ whole genome shotgun (WGS) entry which is preliminary data.</text>
</comment>
<organism evidence="10 11">
    <name type="scientific">Halalkalibacter oceani</name>
    <dbReference type="NCBI Taxonomy" id="1653776"/>
    <lineage>
        <taxon>Bacteria</taxon>
        <taxon>Bacillati</taxon>
        <taxon>Bacillota</taxon>
        <taxon>Bacilli</taxon>
        <taxon>Bacillales</taxon>
        <taxon>Bacillaceae</taxon>
        <taxon>Halalkalibacter</taxon>
    </lineage>
</organism>
<evidence type="ECO:0000256" key="8">
    <source>
        <dbReference type="ARBA" id="ARBA00023012"/>
    </source>
</evidence>
<dbReference type="SMART" id="SM00388">
    <property type="entry name" value="HisKA"/>
    <property type="match status" value="1"/>
</dbReference>
<dbReference type="InterPro" id="IPR003018">
    <property type="entry name" value="GAF"/>
</dbReference>
<evidence type="ECO:0000313" key="11">
    <source>
        <dbReference type="Proteomes" id="UP001139179"/>
    </source>
</evidence>
<dbReference type="InterPro" id="IPR050736">
    <property type="entry name" value="Sensor_HK_Regulatory"/>
</dbReference>
<dbReference type="AlphaFoldDB" id="A0A9X2DN42"/>
<gene>
    <name evidence="10" type="ORF">M3202_07535</name>
</gene>
<keyword evidence="6 10" id="KW-0418">Kinase</keyword>
<evidence type="ECO:0000259" key="9">
    <source>
        <dbReference type="PROSITE" id="PS50109"/>
    </source>
</evidence>
<evidence type="ECO:0000256" key="2">
    <source>
        <dbReference type="ARBA" id="ARBA00012438"/>
    </source>
</evidence>
<dbReference type="SUPFAM" id="SSF55874">
    <property type="entry name" value="ATPase domain of HSP90 chaperone/DNA topoisomerase II/histidine kinase"/>
    <property type="match status" value="1"/>
</dbReference>
<dbReference type="PROSITE" id="PS50109">
    <property type="entry name" value="HIS_KIN"/>
    <property type="match status" value="1"/>
</dbReference>
<dbReference type="PANTHER" id="PTHR43711:SF26">
    <property type="entry name" value="SENSOR HISTIDINE KINASE RCSC"/>
    <property type="match status" value="1"/>
</dbReference>
<dbReference type="GO" id="GO:0000155">
    <property type="term" value="F:phosphorelay sensor kinase activity"/>
    <property type="evidence" value="ECO:0007669"/>
    <property type="project" value="InterPro"/>
</dbReference>
<dbReference type="SUPFAM" id="SSF55781">
    <property type="entry name" value="GAF domain-like"/>
    <property type="match status" value="1"/>
</dbReference>
<dbReference type="InterPro" id="IPR004358">
    <property type="entry name" value="Sig_transdc_His_kin-like_C"/>
</dbReference>
<evidence type="ECO:0000256" key="6">
    <source>
        <dbReference type="ARBA" id="ARBA00022777"/>
    </source>
</evidence>
<keyword evidence="8" id="KW-0902">Two-component regulatory system</keyword>